<dbReference type="AlphaFoldDB" id="A0A445DE06"/>
<keyword evidence="5" id="KW-1185">Reference proteome</keyword>
<evidence type="ECO:0000313" key="5">
    <source>
        <dbReference type="Proteomes" id="UP000289738"/>
    </source>
</evidence>
<dbReference type="InterPro" id="IPR012677">
    <property type="entry name" value="Nucleotide-bd_a/b_plait_sf"/>
</dbReference>
<dbReference type="InterPro" id="IPR035979">
    <property type="entry name" value="RBD_domain_sf"/>
</dbReference>
<feature type="domain" description="RRM" evidence="3">
    <location>
        <begin position="47"/>
        <end position="126"/>
    </location>
</feature>
<dbReference type="STRING" id="3818.A0A445DE06"/>
<dbReference type="EMBL" id="SDMP01000004">
    <property type="protein sequence ID" value="RYR61392.1"/>
    <property type="molecule type" value="Genomic_DNA"/>
</dbReference>
<evidence type="ECO:0000256" key="2">
    <source>
        <dbReference type="PROSITE-ProRule" id="PRU00176"/>
    </source>
</evidence>
<dbReference type="SMART" id="SM00360">
    <property type="entry name" value="RRM"/>
    <property type="match status" value="1"/>
</dbReference>
<dbReference type="PANTHER" id="PTHR48024:SF56">
    <property type="entry name" value="HETEROGENEOUS NUCLEAR RIBONUCLEOPROTEIN A0"/>
    <property type="match status" value="1"/>
</dbReference>
<evidence type="ECO:0000256" key="1">
    <source>
        <dbReference type="ARBA" id="ARBA00022884"/>
    </source>
</evidence>
<dbReference type="PANTHER" id="PTHR48024">
    <property type="entry name" value="GEO13361P1-RELATED"/>
    <property type="match status" value="1"/>
</dbReference>
<accession>A0A445DE06</accession>
<protein>
    <recommendedName>
        <fullName evidence="3">RRM domain-containing protein</fullName>
    </recommendedName>
</protein>
<name>A0A445DE06_ARAHY</name>
<dbReference type="Gene3D" id="3.30.70.330">
    <property type="match status" value="1"/>
</dbReference>
<reference evidence="4 5" key="1">
    <citation type="submission" date="2019-01" db="EMBL/GenBank/DDBJ databases">
        <title>Sequencing of cultivated peanut Arachis hypogaea provides insights into genome evolution and oil improvement.</title>
        <authorList>
            <person name="Chen X."/>
        </authorList>
    </citation>
    <scope>NUCLEOTIDE SEQUENCE [LARGE SCALE GENOMIC DNA]</scope>
    <source>
        <strain evidence="5">cv. Fuhuasheng</strain>
        <tissue evidence="4">Leaves</tissue>
    </source>
</reference>
<dbReference type="InterPro" id="IPR050886">
    <property type="entry name" value="RNA-binding_reg"/>
</dbReference>
<dbReference type="GO" id="GO:0003723">
    <property type="term" value="F:RNA binding"/>
    <property type="evidence" value="ECO:0007669"/>
    <property type="project" value="UniProtKB-UniRule"/>
</dbReference>
<dbReference type="SUPFAM" id="SSF54928">
    <property type="entry name" value="RNA-binding domain, RBD"/>
    <property type="match status" value="1"/>
</dbReference>
<dbReference type="Pfam" id="PF00076">
    <property type="entry name" value="RRM_1"/>
    <property type="match status" value="1"/>
</dbReference>
<dbReference type="PROSITE" id="PS50102">
    <property type="entry name" value="RRM"/>
    <property type="match status" value="1"/>
</dbReference>
<evidence type="ECO:0000313" key="4">
    <source>
        <dbReference type="EMBL" id="RYR61392.1"/>
    </source>
</evidence>
<keyword evidence="1 2" id="KW-0694">RNA-binding</keyword>
<evidence type="ECO:0000259" key="3">
    <source>
        <dbReference type="PROSITE" id="PS50102"/>
    </source>
</evidence>
<sequence length="161" mass="17339">MKSRRCRHLLGLSLHVPSSPSFICILPSPNRRRRYLDISMAAADVEFRCFVGGLAWATDNEALEKAFSVYGEIVESKDLINDRETGRSRDFRFVTFVFEQAMRDAIDGMNGSNLNGCNITVNETQSRGGGGGGGFRSGGRGGYVVANLAVAAAVDTEAGPS</sequence>
<dbReference type="Proteomes" id="UP000289738">
    <property type="component" value="Chromosome A04"/>
</dbReference>
<gene>
    <name evidence="4" type="ORF">Ahy_A04g018567</name>
</gene>
<comment type="caution">
    <text evidence="4">The sequence shown here is derived from an EMBL/GenBank/DDBJ whole genome shotgun (WGS) entry which is preliminary data.</text>
</comment>
<dbReference type="GO" id="GO:1990428">
    <property type="term" value="P:miRNA transport"/>
    <property type="evidence" value="ECO:0007669"/>
    <property type="project" value="TreeGrafter"/>
</dbReference>
<dbReference type="InterPro" id="IPR000504">
    <property type="entry name" value="RRM_dom"/>
</dbReference>
<organism evidence="4 5">
    <name type="scientific">Arachis hypogaea</name>
    <name type="common">Peanut</name>
    <dbReference type="NCBI Taxonomy" id="3818"/>
    <lineage>
        <taxon>Eukaryota</taxon>
        <taxon>Viridiplantae</taxon>
        <taxon>Streptophyta</taxon>
        <taxon>Embryophyta</taxon>
        <taxon>Tracheophyta</taxon>
        <taxon>Spermatophyta</taxon>
        <taxon>Magnoliopsida</taxon>
        <taxon>eudicotyledons</taxon>
        <taxon>Gunneridae</taxon>
        <taxon>Pentapetalae</taxon>
        <taxon>rosids</taxon>
        <taxon>fabids</taxon>
        <taxon>Fabales</taxon>
        <taxon>Fabaceae</taxon>
        <taxon>Papilionoideae</taxon>
        <taxon>50 kb inversion clade</taxon>
        <taxon>dalbergioids sensu lato</taxon>
        <taxon>Dalbergieae</taxon>
        <taxon>Pterocarpus clade</taxon>
        <taxon>Arachis</taxon>
    </lineage>
</organism>
<proteinExistence type="predicted"/>